<name>A0A8X8Y1L9_SALSN</name>
<evidence type="ECO:0000313" key="8">
    <source>
        <dbReference type="Proteomes" id="UP000298416"/>
    </source>
</evidence>
<evidence type="ECO:0000256" key="3">
    <source>
        <dbReference type="ARBA" id="ARBA00022679"/>
    </source>
</evidence>
<evidence type="ECO:0000256" key="4">
    <source>
        <dbReference type="ARBA" id="ARBA00023136"/>
    </source>
</evidence>
<evidence type="ECO:0000256" key="2">
    <source>
        <dbReference type="ARBA" id="ARBA00022676"/>
    </source>
</evidence>
<dbReference type="Proteomes" id="UP000298416">
    <property type="component" value="Unassembled WGS sequence"/>
</dbReference>
<dbReference type="Pfam" id="PF02485">
    <property type="entry name" value="Branch"/>
    <property type="match status" value="2"/>
</dbReference>
<keyword evidence="3" id="KW-0808">Transferase</keyword>
<dbReference type="InterPro" id="IPR003406">
    <property type="entry name" value="Glyco_trans_14"/>
</dbReference>
<evidence type="ECO:0008006" key="9">
    <source>
        <dbReference type="Google" id="ProtNLM"/>
    </source>
</evidence>
<dbReference type="AlphaFoldDB" id="A0A8X8Y1L9"/>
<sequence length="449" mass="50211">MLPAAAIPSLCVLTLFSILLFLSLTTAPRRPPPPSLFPSRHRLLLHDNQTVPAPPPPRLAYFISGSANDSGRVLRLLHSVYHPRNQYLLHLDRFASQSERDALAATVESAPLFRAAVNVHVVGKADYVLSNGPSALSSTLHGASVLLRLSDKWDWFLTLSAADYPLVTQDVYACSSAFDGYAIGLLHFAYKGGIGTLTFLVDKYEFSCYNICDVELLSADLLHILSYLPRNLNFVNHTSYIGWRESRKLKPIIVDTALYLTDNIETFFATQNRPLPDAYRLFTGSSMALLSRNFVEFCIMGTDNLPRTLLMYLSNTPKPSSVYFPTLLCNSRQFKRTTINHSLLYSSLDSRQWIRLLNSSDFQELVQSGAAFASAFPQNDPILDRIDLELLQRSRNKPVPGGWCLGDSGDHKCSVWGDSDVLRPGPGARRLEKRLVRLLSKELTQCLDE</sequence>
<dbReference type="PANTHER" id="PTHR45719:SF10">
    <property type="entry name" value="CORE-2_I-BRANCHING BETA-1,6-N-ACETYLGLUCOSAMINYLTRANSFERASE FAMILY PROTEIN"/>
    <property type="match status" value="1"/>
</dbReference>
<evidence type="ECO:0000256" key="6">
    <source>
        <dbReference type="SAM" id="SignalP"/>
    </source>
</evidence>
<evidence type="ECO:0000256" key="5">
    <source>
        <dbReference type="ARBA" id="ARBA00023180"/>
    </source>
</evidence>
<dbReference type="GO" id="GO:0016020">
    <property type="term" value="C:membrane"/>
    <property type="evidence" value="ECO:0007669"/>
    <property type="project" value="UniProtKB-SubCell"/>
</dbReference>
<proteinExistence type="predicted"/>
<dbReference type="PANTHER" id="PTHR45719">
    <property type="entry name" value="GLYCOSYLTRANSFERASE"/>
    <property type="match status" value="1"/>
</dbReference>
<evidence type="ECO:0000313" key="7">
    <source>
        <dbReference type="EMBL" id="KAG6423034.1"/>
    </source>
</evidence>
<keyword evidence="2" id="KW-0328">Glycosyltransferase</keyword>
<dbReference type="InterPro" id="IPR044610">
    <property type="entry name" value="GLCAT14A/B/C"/>
</dbReference>
<feature type="chain" id="PRO_5036494627" description="Xylosyltransferase" evidence="6">
    <location>
        <begin position="28"/>
        <end position="449"/>
    </location>
</feature>
<keyword evidence="5" id="KW-0325">Glycoprotein</keyword>
<gene>
    <name evidence="7" type="ORF">SASPL_113417</name>
</gene>
<protein>
    <recommendedName>
        <fullName evidence="9">Xylosyltransferase</fullName>
    </recommendedName>
</protein>
<reference evidence="7" key="2">
    <citation type="submission" date="2020-08" db="EMBL/GenBank/DDBJ databases">
        <title>Plant Genome Project.</title>
        <authorList>
            <person name="Zhang R.-G."/>
        </authorList>
    </citation>
    <scope>NUCLEOTIDE SEQUENCE</scope>
    <source>
        <strain evidence="7">Huo1</strain>
        <tissue evidence="7">Leaf</tissue>
    </source>
</reference>
<keyword evidence="8" id="KW-1185">Reference proteome</keyword>
<comment type="subcellular location">
    <subcellularLocation>
        <location evidence="1">Membrane</location>
        <topology evidence="1">Single-pass type II membrane protein</topology>
    </subcellularLocation>
</comment>
<keyword evidence="6" id="KW-0732">Signal</keyword>
<keyword evidence="4" id="KW-0472">Membrane</keyword>
<accession>A0A8X8Y1L9</accession>
<reference evidence="7" key="1">
    <citation type="submission" date="2018-01" db="EMBL/GenBank/DDBJ databases">
        <authorList>
            <person name="Mao J.F."/>
        </authorList>
    </citation>
    <scope>NUCLEOTIDE SEQUENCE</scope>
    <source>
        <strain evidence="7">Huo1</strain>
        <tissue evidence="7">Leaf</tissue>
    </source>
</reference>
<evidence type="ECO:0000256" key="1">
    <source>
        <dbReference type="ARBA" id="ARBA00004606"/>
    </source>
</evidence>
<comment type="caution">
    <text evidence="7">The sequence shown here is derived from an EMBL/GenBank/DDBJ whole genome shotgun (WGS) entry which is preliminary data.</text>
</comment>
<dbReference type="GO" id="GO:0015020">
    <property type="term" value="F:glucuronosyltransferase activity"/>
    <property type="evidence" value="ECO:0007669"/>
    <property type="project" value="InterPro"/>
</dbReference>
<feature type="signal peptide" evidence="6">
    <location>
        <begin position="1"/>
        <end position="27"/>
    </location>
</feature>
<organism evidence="7">
    <name type="scientific">Salvia splendens</name>
    <name type="common">Scarlet sage</name>
    <dbReference type="NCBI Taxonomy" id="180675"/>
    <lineage>
        <taxon>Eukaryota</taxon>
        <taxon>Viridiplantae</taxon>
        <taxon>Streptophyta</taxon>
        <taxon>Embryophyta</taxon>
        <taxon>Tracheophyta</taxon>
        <taxon>Spermatophyta</taxon>
        <taxon>Magnoliopsida</taxon>
        <taxon>eudicotyledons</taxon>
        <taxon>Gunneridae</taxon>
        <taxon>Pentapetalae</taxon>
        <taxon>asterids</taxon>
        <taxon>lamiids</taxon>
        <taxon>Lamiales</taxon>
        <taxon>Lamiaceae</taxon>
        <taxon>Nepetoideae</taxon>
        <taxon>Mentheae</taxon>
        <taxon>Salviinae</taxon>
        <taxon>Salvia</taxon>
        <taxon>Salvia subgen. Calosphace</taxon>
        <taxon>core Calosphace</taxon>
    </lineage>
</organism>
<dbReference type="EMBL" id="PNBA02000005">
    <property type="protein sequence ID" value="KAG6423034.1"/>
    <property type="molecule type" value="Genomic_DNA"/>
</dbReference>